<evidence type="ECO:0008006" key="3">
    <source>
        <dbReference type="Google" id="ProtNLM"/>
    </source>
</evidence>
<dbReference type="Pfam" id="PF06051">
    <property type="entry name" value="DUF928"/>
    <property type="match status" value="1"/>
</dbReference>
<keyword evidence="2" id="KW-1185">Reference proteome</keyword>
<dbReference type="KEGG" id="csg:Cylst_3998"/>
<proteinExistence type="predicted"/>
<dbReference type="HOGENOM" id="CLU_905268_0_0_3"/>
<gene>
    <name evidence="1" type="ORF">Cylst_3998</name>
</gene>
<dbReference type="EMBL" id="CP003642">
    <property type="protein sequence ID" value="AFZ26108.1"/>
    <property type="molecule type" value="Genomic_DNA"/>
</dbReference>
<organism evidence="1 2">
    <name type="scientific">Cylindrospermum stagnale PCC 7417</name>
    <dbReference type="NCBI Taxonomy" id="56107"/>
    <lineage>
        <taxon>Bacteria</taxon>
        <taxon>Bacillati</taxon>
        <taxon>Cyanobacteriota</taxon>
        <taxon>Cyanophyceae</taxon>
        <taxon>Nostocales</taxon>
        <taxon>Nostocaceae</taxon>
        <taxon>Cylindrospermum</taxon>
    </lineage>
</organism>
<sequence length="307" mass="34747">MFQNQSFIAQLFRVTISIVLVFILVLGYPSQALAQNGNPFQIALQQLTSLFVPRGKNRGTPTGRVRGGAGRGQCPVIASSDETQLTALVPTISNSLDKEALLSKQKSSQIVWGKTFEAYPTFWFYIPYQYEESELEAKFVLLDEEKSIVTGPIFLKLSNQDNLDQKSKIAKFTLPKQQPLEIGKEYNWYFSIICDARKPSRNPGVTGWIQRVELPILPPKQYLYYAQQGIWYDTVTRLADSRAAIQQAQIDDIAPLSRDKSLITPVSQIQEDWLEVFRLLKWSDEKQINEIANSPILELLPDSGADI</sequence>
<reference evidence="1 2" key="1">
    <citation type="submission" date="2012-06" db="EMBL/GenBank/DDBJ databases">
        <title>Finished chromosome of genome of Cylindrospermum stagnale PCC 7417.</title>
        <authorList>
            <consortium name="US DOE Joint Genome Institute"/>
            <person name="Gugger M."/>
            <person name="Coursin T."/>
            <person name="Rippka R."/>
            <person name="Tandeau De Marsac N."/>
            <person name="Huntemann M."/>
            <person name="Wei C.-L."/>
            <person name="Han J."/>
            <person name="Detter J.C."/>
            <person name="Han C."/>
            <person name="Tapia R."/>
            <person name="Chen A."/>
            <person name="Kyrpides N."/>
            <person name="Mavromatis K."/>
            <person name="Markowitz V."/>
            <person name="Szeto E."/>
            <person name="Ivanova N."/>
            <person name="Pagani I."/>
            <person name="Pati A."/>
            <person name="Goodwin L."/>
            <person name="Nordberg H.P."/>
            <person name="Cantor M.N."/>
            <person name="Hua S.X."/>
            <person name="Woyke T."/>
            <person name="Kerfeld C.A."/>
        </authorList>
    </citation>
    <scope>NUCLEOTIDE SEQUENCE [LARGE SCALE GENOMIC DNA]</scope>
    <source>
        <strain evidence="1 2">PCC 7417</strain>
    </source>
</reference>
<evidence type="ECO:0000313" key="1">
    <source>
        <dbReference type="EMBL" id="AFZ26108.1"/>
    </source>
</evidence>
<dbReference type="eggNOG" id="COG3087">
    <property type="taxonomic scope" value="Bacteria"/>
</dbReference>
<protein>
    <recommendedName>
        <fullName evidence="3">DUF928 domain-containing protein</fullName>
    </recommendedName>
</protein>
<accession>K9X0W6</accession>
<dbReference type="AlphaFoldDB" id="K9X0W6"/>
<evidence type="ECO:0000313" key="2">
    <source>
        <dbReference type="Proteomes" id="UP000010475"/>
    </source>
</evidence>
<dbReference type="OrthoDB" id="536034at2"/>
<dbReference type="InterPro" id="IPR010328">
    <property type="entry name" value="DUF928"/>
</dbReference>
<dbReference type="STRING" id="56107.Cylst_3998"/>
<dbReference type="Proteomes" id="UP000010475">
    <property type="component" value="Chromosome"/>
</dbReference>
<name>K9X0W6_9NOST</name>